<keyword evidence="3 4" id="KW-0694">RNA-binding</keyword>
<dbReference type="Proteomes" id="UP001596378">
    <property type="component" value="Unassembled WGS sequence"/>
</dbReference>
<comment type="similarity">
    <text evidence="4">Belongs to the CsrA/RsmA family.</text>
</comment>
<dbReference type="RefSeq" id="WP_378048917.1">
    <property type="nucleotide sequence ID" value="NZ_JBHMDN010000019.1"/>
</dbReference>
<dbReference type="Gene3D" id="2.60.40.4380">
    <property type="entry name" value="Translational regulator CsrA"/>
    <property type="match status" value="1"/>
</dbReference>
<sequence>MLVLSRKKGQSVIIQDAIEITVLEVDGDTIKLGISAPKEMPIVRKELLLSVKESNIHALAQVEDISALSEQLKKMKK</sequence>
<dbReference type="PANTHER" id="PTHR34984:SF1">
    <property type="entry name" value="CARBON STORAGE REGULATOR"/>
    <property type="match status" value="1"/>
</dbReference>
<keyword evidence="4" id="KW-1005">Bacterial flagellum biogenesis</keyword>
<protein>
    <recommendedName>
        <fullName evidence="4">Translational regulator CsrA</fullName>
    </recommendedName>
</protein>
<evidence type="ECO:0000313" key="6">
    <source>
        <dbReference type="Proteomes" id="UP001596378"/>
    </source>
</evidence>
<gene>
    <name evidence="4 5" type="primary">csrA</name>
    <name evidence="5" type="ORF">ACFQMJ_32695</name>
</gene>
<dbReference type="EMBL" id="JBHTAI010000032">
    <property type="protein sequence ID" value="MFC7153308.1"/>
    <property type="molecule type" value="Genomic_DNA"/>
</dbReference>
<keyword evidence="1 4" id="KW-0963">Cytoplasm</keyword>
<reference evidence="6" key="1">
    <citation type="journal article" date="2019" name="Int. J. Syst. Evol. Microbiol.">
        <title>The Global Catalogue of Microorganisms (GCM) 10K type strain sequencing project: providing services to taxonomists for standard genome sequencing and annotation.</title>
        <authorList>
            <consortium name="The Broad Institute Genomics Platform"/>
            <consortium name="The Broad Institute Genome Sequencing Center for Infectious Disease"/>
            <person name="Wu L."/>
            <person name="Ma J."/>
        </authorList>
    </citation>
    <scope>NUCLEOTIDE SEQUENCE [LARGE SCALE GENOMIC DNA]</scope>
    <source>
        <strain evidence="6">KCTC 12907</strain>
    </source>
</reference>
<keyword evidence="6" id="KW-1185">Reference proteome</keyword>
<dbReference type="InterPro" id="IPR036107">
    <property type="entry name" value="CsrA_sf"/>
</dbReference>
<proteinExistence type="inferred from homology"/>
<keyword evidence="4" id="KW-0678">Repressor</keyword>
<keyword evidence="2 4" id="KW-0810">Translation regulation</keyword>
<evidence type="ECO:0000256" key="4">
    <source>
        <dbReference type="HAMAP-Rule" id="MF_00167"/>
    </source>
</evidence>
<comment type="subcellular location">
    <subcellularLocation>
        <location evidence="4">Cytoplasm</location>
    </subcellularLocation>
</comment>
<evidence type="ECO:0000256" key="2">
    <source>
        <dbReference type="ARBA" id="ARBA00022845"/>
    </source>
</evidence>
<accession>A0ABW2FJG6</accession>
<dbReference type="InterPro" id="IPR003751">
    <property type="entry name" value="CsrA"/>
</dbReference>
<dbReference type="SUPFAM" id="SSF117130">
    <property type="entry name" value="CsrA-like"/>
    <property type="match status" value="1"/>
</dbReference>
<dbReference type="NCBIfam" id="TIGR00202">
    <property type="entry name" value="csrA"/>
    <property type="match status" value="1"/>
</dbReference>
<dbReference type="PANTHER" id="PTHR34984">
    <property type="entry name" value="CARBON STORAGE REGULATOR"/>
    <property type="match status" value="1"/>
</dbReference>
<comment type="caution">
    <text evidence="5">The sequence shown here is derived from an EMBL/GenBank/DDBJ whole genome shotgun (WGS) entry which is preliminary data.</text>
</comment>
<evidence type="ECO:0000256" key="1">
    <source>
        <dbReference type="ARBA" id="ARBA00022490"/>
    </source>
</evidence>
<organism evidence="5 6">
    <name type="scientific">Cohnella cellulosilytica</name>
    <dbReference type="NCBI Taxonomy" id="986710"/>
    <lineage>
        <taxon>Bacteria</taxon>
        <taxon>Bacillati</taxon>
        <taxon>Bacillota</taxon>
        <taxon>Bacilli</taxon>
        <taxon>Bacillales</taxon>
        <taxon>Paenibacillaceae</taxon>
        <taxon>Cohnella</taxon>
    </lineage>
</organism>
<dbReference type="HAMAP" id="MF_00167">
    <property type="entry name" value="CsrA"/>
    <property type="match status" value="1"/>
</dbReference>
<evidence type="ECO:0000256" key="3">
    <source>
        <dbReference type="ARBA" id="ARBA00022884"/>
    </source>
</evidence>
<evidence type="ECO:0000313" key="5">
    <source>
        <dbReference type="EMBL" id="MFC7153308.1"/>
    </source>
</evidence>
<dbReference type="Pfam" id="PF02599">
    <property type="entry name" value="CsrA"/>
    <property type="match status" value="1"/>
</dbReference>
<comment type="subunit">
    <text evidence="4">Homodimer; the beta-strands of each monomer intercalate to form a hydrophobic core, while the alpha-helices form wings that extend away from the core.</text>
</comment>
<comment type="function">
    <text evidence="4">A translational regulator that binds mRNA to regulate translation initiation and/or mRNA stability. Usually binds in the 5'-UTR at or near the Shine-Dalgarno sequence preventing ribosome-binding, thus repressing translation. Its main target seems to be the major flagellin gene, while its function is anatagonized by FliW.</text>
</comment>
<name>A0ABW2FJG6_9BACL</name>